<reference evidence="8" key="3">
    <citation type="submission" date="2016-03" db="UniProtKB">
        <authorList>
            <consortium name="EnsemblProtists"/>
        </authorList>
    </citation>
    <scope>IDENTIFICATION</scope>
</reference>
<gene>
    <name evidence="7" type="ORF">GUITHDRAFT_153504</name>
</gene>
<dbReference type="AlphaFoldDB" id="L1J2W8"/>
<feature type="region of interest" description="Disordered" evidence="5">
    <location>
        <begin position="1"/>
        <end position="24"/>
    </location>
</feature>
<dbReference type="Pfam" id="PF02042">
    <property type="entry name" value="RWP-RK"/>
    <property type="match status" value="1"/>
</dbReference>
<evidence type="ECO:0000256" key="3">
    <source>
        <dbReference type="ARBA" id="ARBA00023163"/>
    </source>
</evidence>
<reference evidence="9" key="2">
    <citation type="submission" date="2012-11" db="EMBL/GenBank/DDBJ databases">
        <authorList>
            <person name="Kuo A."/>
            <person name="Curtis B.A."/>
            <person name="Tanifuji G."/>
            <person name="Burki F."/>
            <person name="Gruber A."/>
            <person name="Irimia M."/>
            <person name="Maruyama S."/>
            <person name="Arias M.C."/>
            <person name="Ball S.G."/>
            <person name="Gile G.H."/>
            <person name="Hirakawa Y."/>
            <person name="Hopkins J.F."/>
            <person name="Rensing S.A."/>
            <person name="Schmutz J."/>
            <person name="Symeonidi A."/>
            <person name="Elias M."/>
            <person name="Eveleigh R.J."/>
            <person name="Herman E.K."/>
            <person name="Klute M.J."/>
            <person name="Nakayama T."/>
            <person name="Obornik M."/>
            <person name="Reyes-Prieto A."/>
            <person name="Armbrust E.V."/>
            <person name="Aves S.J."/>
            <person name="Beiko R.G."/>
            <person name="Coutinho P."/>
            <person name="Dacks J.B."/>
            <person name="Durnford D.G."/>
            <person name="Fast N.M."/>
            <person name="Green B.R."/>
            <person name="Grisdale C."/>
            <person name="Hempe F."/>
            <person name="Henrissat B."/>
            <person name="Hoppner M.P."/>
            <person name="Ishida K.-I."/>
            <person name="Kim E."/>
            <person name="Koreny L."/>
            <person name="Kroth P.G."/>
            <person name="Liu Y."/>
            <person name="Malik S.-B."/>
            <person name="Maier U.G."/>
            <person name="McRose D."/>
            <person name="Mock T."/>
            <person name="Neilson J.A."/>
            <person name="Onodera N.T."/>
            <person name="Poole A.M."/>
            <person name="Pritham E.J."/>
            <person name="Richards T.A."/>
            <person name="Rocap G."/>
            <person name="Roy S.W."/>
            <person name="Sarai C."/>
            <person name="Schaack S."/>
            <person name="Shirato S."/>
            <person name="Slamovits C.H."/>
            <person name="Spencer D.F."/>
            <person name="Suzuki S."/>
            <person name="Worden A.Z."/>
            <person name="Zauner S."/>
            <person name="Barry K."/>
            <person name="Bell C."/>
            <person name="Bharti A.K."/>
            <person name="Crow J.A."/>
            <person name="Grimwood J."/>
            <person name="Kramer R."/>
            <person name="Lindquist E."/>
            <person name="Lucas S."/>
            <person name="Salamov A."/>
            <person name="McFadden G.I."/>
            <person name="Lane C.E."/>
            <person name="Keeling P.J."/>
            <person name="Gray M.W."/>
            <person name="Grigoriev I.V."/>
            <person name="Archibald J.M."/>
        </authorList>
    </citation>
    <scope>NUCLEOTIDE SEQUENCE</scope>
    <source>
        <strain evidence="9">CCMP2712</strain>
    </source>
</reference>
<name>L1J2W8_GUITC</name>
<dbReference type="PaxDb" id="55529-EKX42662"/>
<protein>
    <recommendedName>
        <fullName evidence="6">RWP-RK domain-containing protein</fullName>
    </recommendedName>
</protein>
<evidence type="ECO:0000256" key="4">
    <source>
        <dbReference type="ARBA" id="ARBA00023242"/>
    </source>
</evidence>
<dbReference type="OrthoDB" id="6270329at2759"/>
<dbReference type="HOGENOM" id="CLU_092984_3_0_1"/>
<feature type="domain" description="RWP-RK" evidence="6">
    <location>
        <begin position="9"/>
        <end position="93"/>
    </location>
</feature>
<dbReference type="GeneID" id="17299365"/>
<keyword evidence="1" id="KW-0805">Transcription regulation</keyword>
<keyword evidence="3" id="KW-0804">Transcription</keyword>
<accession>L1J2W8</accession>
<dbReference type="Proteomes" id="UP000011087">
    <property type="component" value="Unassembled WGS sequence"/>
</dbReference>
<evidence type="ECO:0000313" key="9">
    <source>
        <dbReference type="Proteomes" id="UP000011087"/>
    </source>
</evidence>
<dbReference type="GO" id="GO:0003677">
    <property type="term" value="F:DNA binding"/>
    <property type="evidence" value="ECO:0007669"/>
    <property type="project" value="UniProtKB-KW"/>
</dbReference>
<dbReference type="InterPro" id="IPR003035">
    <property type="entry name" value="RWP-RK_dom"/>
</dbReference>
<keyword evidence="2" id="KW-0238">DNA-binding</keyword>
<reference evidence="7 9" key="1">
    <citation type="journal article" date="2012" name="Nature">
        <title>Algal genomes reveal evolutionary mosaicism and the fate of nucleomorphs.</title>
        <authorList>
            <consortium name="DOE Joint Genome Institute"/>
            <person name="Curtis B.A."/>
            <person name="Tanifuji G."/>
            <person name="Burki F."/>
            <person name="Gruber A."/>
            <person name="Irimia M."/>
            <person name="Maruyama S."/>
            <person name="Arias M.C."/>
            <person name="Ball S.G."/>
            <person name="Gile G.H."/>
            <person name="Hirakawa Y."/>
            <person name="Hopkins J.F."/>
            <person name="Kuo A."/>
            <person name="Rensing S.A."/>
            <person name="Schmutz J."/>
            <person name="Symeonidi A."/>
            <person name="Elias M."/>
            <person name="Eveleigh R.J."/>
            <person name="Herman E.K."/>
            <person name="Klute M.J."/>
            <person name="Nakayama T."/>
            <person name="Obornik M."/>
            <person name="Reyes-Prieto A."/>
            <person name="Armbrust E.V."/>
            <person name="Aves S.J."/>
            <person name="Beiko R.G."/>
            <person name="Coutinho P."/>
            <person name="Dacks J.B."/>
            <person name="Durnford D.G."/>
            <person name="Fast N.M."/>
            <person name="Green B.R."/>
            <person name="Grisdale C.J."/>
            <person name="Hempel F."/>
            <person name="Henrissat B."/>
            <person name="Hoppner M.P."/>
            <person name="Ishida K."/>
            <person name="Kim E."/>
            <person name="Koreny L."/>
            <person name="Kroth P.G."/>
            <person name="Liu Y."/>
            <person name="Malik S.B."/>
            <person name="Maier U.G."/>
            <person name="McRose D."/>
            <person name="Mock T."/>
            <person name="Neilson J.A."/>
            <person name="Onodera N.T."/>
            <person name="Poole A.M."/>
            <person name="Pritham E.J."/>
            <person name="Richards T.A."/>
            <person name="Rocap G."/>
            <person name="Roy S.W."/>
            <person name="Sarai C."/>
            <person name="Schaack S."/>
            <person name="Shirato S."/>
            <person name="Slamovits C.H."/>
            <person name="Spencer D.F."/>
            <person name="Suzuki S."/>
            <person name="Worden A.Z."/>
            <person name="Zauner S."/>
            <person name="Barry K."/>
            <person name="Bell C."/>
            <person name="Bharti A.K."/>
            <person name="Crow J.A."/>
            <person name="Grimwood J."/>
            <person name="Kramer R."/>
            <person name="Lindquist E."/>
            <person name="Lucas S."/>
            <person name="Salamov A."/>
            <person name="McFadden G.I."/>
            <person name="Lane C.E."/>
            <person name="Keeling P.J."/>
            <person name="Gray M.W."/>
            <person name="Grigoriev I.V."/>
            <person name="Archibald J.M."/>
        </authorList>
    </citation>
    <scope>NUCLEOTIDE SEQUENCE</scope>
    <source>
        <strain evidence="7 9">CCMP2712</strain>
    </source>
</reference>
<keyword evidence="9" id="KW-1185">Reference proteome</keyword>
<dbReference type="PROSITE" id="PS51519">
    <property type="entry name" value="RWP_RK"/>
    <property type="match status" value="1"/>
</dbReference>
<feature type="compositionally biased region" description="Basic and acidic residues" evidence="5">
    <location>
        <begin position="83"/>
        <end position="97"/>
    </location>
</feature>
<evidence type="ECO:0000256" key="1">
    <source>
        <dbReference type="ARBA" id="ARBA00023015"/>
    </source>
</evidence>
<dbReference type="EnsemblProtists" id="EKX42662">
    <property type="protein sequence ID" value="EKX42662"/>
    <property type="gene ID" value="GUITHDRAFT_153504"/>
</dbReference>
<proteinExistence type="predicted"/>
<dbReference type="EMBL" id="JH993015">
    <property type="protein sequence ID" value="EKX42662.1"/>
    <property type="molecule type" value="Genomic_DNA"/>
</dbReference>
<evidence type="ECO:0000256" key="2">
    <source>
        <dbReference type="ARBA" id="ARBA00023125"/>
    </source>
</evidence>
<organism evidence="7">
    <name type="scientific">Guillardia theta (strain CCMP2712)</name>
    <name type="common">Cryptophyte</name>
    <dbReference type="NCBI Taxonomy" id="905079"/>
    <lineage>
        <taxon>Eukaryota</taxon>
        <taxon>Cryptophyceae</taxon>
        <taxon>Pyrenomonadales</taxon>
        <taxon>Geminigeraceae</taxon>
        <taxon>Guillardia</taxon>
    </lineage>
</organism>
<dbReference type="RefSeq" id="XP_005829642.1">
    <property type="nucleotide sequence ID" value="XM_005829585.1"/>
</dbReference>
<feature type="region of interest" description="Disordered" evidence="5">
    <location>
        <begin position="76"/>
        <end position="139"/>
    </location>
</feature>
<dbReference type="KEGG" id="gtt:GUITHDRAFT_153504"/>
<evidence type="ECO:0000313" key="7">
    <source>
        <dbReference type="EMBL" id="EKX42662.1"/>
    </source>
</evidence>
<keyword evidence="4" id="KW-0539">Nucleus</keyword>
<evidence type="ECO:0000313" key="8">
    <source>
        <dbReference type="EnsemblProtists" id="EKX42662"/>
    </source>
</evidence>
<sequence length="224" mass="24628">MCAHDRTDAPPSSSSSSRRSNKTSNLTLPYIQSLFVMRQKEAAALLGFSNTTMKHVCRRLGISKWPYSRVRPRASTIVAEGLDPPREPSEERARQGVDDESEGGGGGGSDEGGEEDTGGLEGQGGLKEERGRGAWAGSRSLSTREWLEEALEHVQCECCSEKSHLRHRGRDRRKVLRLTEHVDAALRGSNGSGRASMLGSPCMDRWKEEVLLYTQHSGMRKSST</sequence>
<evidence type="ECO:0000259" key="6">
    <source>
        <dbReference type="PROSITE" id="PS51519"/>
    </source>
</evidence>
<evidence type="ECO:0000256" key="5">
    <source>
        <dbReference type="SAM" id="MobiDB-lite"/>
    </source>
</evidence>